<accession>A0A9P6QCS4</accession>
<sequence length="234" mass="27011">MTWWKTPNTCDNFVLSPHQSAKVETVQEPETVREPQEDEDVVQVDDEQEREATPKPQQDDASPVSPPPPAPWIEKQLTPMARALTQSRSLGCASIELAVRAFARVGAWHFVGLEDRRFQQLLVFWESLRLLPLEFPLTDLRKKFRARWRLTGWGGSREKRLKDLQEAFLLHWLGILRRQRVRCMSPGDLYVGLFVAAVILLTEEPRGKKCRQDKHLQILFALSQKCFEGVSLVQ</sequence>
<feature type="region of interest" description="Disordered" evidence="1">
    <location>
        <begin position="14"/>
        <end position="73"/>
    </location>
</feature>
<protein>
    <submittedName>
        <fullName evidence="2">Uncharacterized protein</fullName>
    </submittedName>
</protein>
<dbReference type="AlphaFoldDB" id="A0A9P6QCS4"/>
<gene>
    <name evidence="2" type="ORF">DFQ27_001264</name>
</gene>
<name>A0A9P6QCS4_9FUNG</name>
<keyword evidence="3" id="KW-1185">Reference proteome</keyword>
<evidence type="ECO:0000256" key="1">
    <source>
        <dbReference type="SAM" id="MobiDB-lite"/>
    </source>
</evidence>
<comment type="caution">
    <text evidence="2">The sequence shown here is derived from an EMBL/GenBank/DDBJ whole genome shotgun (WGS) entry which is preliminary data.</text>
</comment>
<dbReference type="Proteomes" id="UP000807716">
    <property type="component" value="Unassembled WGS sequence"/>
</dbReference>
<reference evidence="2" key="1">
    <citation type="journal article" date="2020" name="Fungal Divers.">
        <title>Resolving the Mortierellaceae phylogeny through synthesis of multi-gene phylogenetics and phylogenomics.</title>
        <authorList>
            <person name="Vandepol N."/>
            <person name="Liber J."/>
            <person name="Desiro A."/>
            <person name="Na H."/>
            <person name="Kennedy M."/>
            <person name="Barry K."/>
            <person name="Grigoriev I.V."/>
            <person name="Miller A.N."/>
            <person name="O'Donnell K."/>
            <person name="Stajich J.E."/>
            <person name="Bonito G."/>
        </authorList>
    </citation>
    <scope>NUCLEOTIDE SEQUENCE</scope>
    <source>
        <strain evidence="2">BC1065</strain>
    </source>
</reference>
<dbReference type="EMBL" id="JAAAJB010000140">
    <property type="protein sequence ID" value="KAG0264395.1"/>
    <property type="molecule type" value="Genomic_DNA"/>
</dbReference>
<feature type="compositionally biased region" description="Acidic residues" evidence="1">
    <location>
        <begin position="36"/>
        <end position="49"/>
    </location>
</feature>
<evidence type="ECO:0000313" key="3">
    <source>
        <dbReference type="Proteomes" id="UP000807716"/>
    </source>
</evidence>
<organism evidence="2 3">
    <name type="scientific">Actinomortierella ambigua</name>
    <dbReference type="NCBI Taxonomy" id="1343610"/>
    <lineage>
        <taxon>Eukaryota</taxon>
        <taxon>Fungi</taxon>
        <taxon>Fungi incertae sedis</taxon>
        <taxon>Mucoromycota</taxon>
        <taxon>Mortierellomycotina</taxon>
        <taxon>Mortierellomycetes</taxon>
        <taxon>Mortierellales</taxon>
        <taxon>Mortierellaceae</taxon>
        <taxon>Actinomortierella</taxon>
    </lineage>
</organism>
<proteinExistence type="predicted"/>
<evidence type="ECO:0000313" key="2">
    <source>
        <dbReference type="EMBL" id="KAG0264395.1"/>
    </source>
</evidence>